<dbReference type="InterPro" id="IPR036412">
    <property type="entry name" value="HAD-like_sf"/>
</dbReference>
<dbReference type="OrthoDB" id="9781413at2"/>
<dbReference type="PROSITE" id="PS01228">
    <property type="entry name" value="COF_1"/>
    <property type="match status" value="1"/>
</dbReference>
<keyword evidence="2" id="KW-1185">Reference proteome</keyword>
<dbReference type="NCBIfam" id="TIGR01484">
    <property type="entry name" value="HAD-SF-IIB"/>
    <property type="match status" value="1"/>
</dbReference>
<evidence type="ECO:0000313" key="1">
    <source>
        <dbReference type="EMBL" id="GAP39936.1"/>
    </source>
</evidence>
<dbReference type="GO" id="GO:0005829">
    <property type="term" value="C:cytosol"/>
    <property type="evidence" value="ECO:0007669"/>
    <property type="project" value="TreeGrafter"/>
</dbReference>
<dbReference type="SUPFAM" id="SSF56784">
    <property type="entry name" value="HAD-like"/>
    <property type="match status" value="1"/>
</dbReference>
<dbReference type="PANTHER" id="PTHR10000">
    <property type="entry name" value="PHOSPHOSERINE PHOSPHATASE"/>
    <property type="match status" value="1"/>
</dbReference>
<reference evidence="1" key="1">
    <citation type="journal article" date="2015" name="Genome Announc.">
        <title>Draft Genome Sequence of Anaerolineae Strain TC1, a Novel Isolate from a Methanogenic Wastewater Treatment System.</title>
        <authorList>
            <person name="Matsuura N."/>
            <person name="Tourlousse D.M."/>
            <person name="Sun L."/>
            <person name="Toyonaga M."/>
            <person name="Kuroda K."/>
            <person name="Ohashi A."/>
            <person name="Cruz R."/>
            <person name="Yamaguchi T."/>
            <person name="Sekiguchi Y."/>
        </authorList>
    </citation>
    <scope>NUCLEOTIDE SEQUENCE [LARGE SCALE GENOMIC DNA]</scope>
    <source>
        <strain evidence="1">TC1</strain>
    </source>
</reference>
<gene>
    <name evidence="1" type="ORF">ATC1_12475</name>
</gene>
<dbReference type="Pfam" id="PF08282">
    <property type="entry name" value="Hydrolase_3"/>
    <property type="match status" value="1"/>
</dbReference>
<evidence type="ECO:0000313" key="2">
    <source>
        <dbReference type="Proteomes" id="UP000053370"/>
    </source>
</evidence>
<dbReference type="GO" id="GO:0000287">
    <property type="term" value="F:magnesium ion binding"/>
    <property type="evidence" value="ECO:0007669"/>
    <property type="project" value="TreeGrafter"/>
</dbReference>
<proteinExistence type="predicted"/>
<dbReference type="PANTHER" id="PTHR10000:SF8">
    <property type="entry name" value="HAD SUPERFAMILY HYDROLASE-LIKE, TYPE 3"/>
    <property type="match status" value="1"/>
</dbReference>
<protein>
    <submittedName>
        <fullName evidence="1">HAD-superfamily hydrolase, subfamily IIB</fullName>
    </submittedName>
</protein>
<accession>A0A0K8PBB8</accession>
<dbReference type="STRING" id="1678840.ATC1_12475"/>
<sequence>MPYAAQLIPTPSFDSGNFVKKIVFLSDIDGTLVTRDISLPPSIRQAVKDFQSAGGLFSLCTGRSLIATQSIAQELNPNLPCIVYGGAALYDFKENHYLWMQSFHHDEILEPIRIVYEKFPDISIQVLTEDHIYVIRRNNRLNLRGIAIENEGPIENIASIRGHILKIVMCGDSREDLSACRIFFSEKHAIFAFSSKYFVDIVPKGAGKAEAIRRLSELCGIPLSDFHAAGDGMTDMPMLKLAGFSYAPQNALDEVKKSVSMIVPGVLQGGIAEALSHSKKIMEGQI</sequence>
<dbReference type="GO" id="GO:0016791">
    <property type="term" value="F:phosphatase activity"/>
    <property type="evidence" value="ECO:0007669"/>
    <property type="project" value="UniProtKB-ARBA"/>
</dbReference>
<name>A0A0K8PBB8_9CHLR</name>
<keyword evidence="1" id="KW-0378">Hydrolase</keyword>
<dbReference type="NCBIfam" id="TIGR00099">
    <property type="entry name" value="Cof-subfamily"/>
    <property type="match status" value="1"/>
</dbReference>
<dbReference type="Gene3D" id="3.40.50.1000">
    <property type="entry name" value="HAD superfamily/HAD-like"/>
    <property type="match status" value="1"/>
</dbReference>
<dbReference type="AlphaFoldDB" id="A0A0K8PBB8"/>
<dbReference type="InterPro" id="IPR006379">
    <property type="entry name" value="HAD-SF_hydro_IIB"/>
</dbReference>
<dbReference type="InterPro" id="IPR000150">
    <property type="entry name" value="Cof"/>
</dbReference>
<organism evidence="1">
    <name type="scientific">Flexilinea flocculi</name>
    <dbReference type="NCBI Taxonomy" id="1678840"/>
    <lineage>
        <taxon>Bacteria</taxon>
        <taxon>Bacillati</taxon>
        <taxon>Chloroflexota</taxon>
        <taxon>Anaerolineae</taxon>
        <taxon>Anaerolineales</taxon>
        <taxon>Anaerolineaceae</taxon>
        <taxon>Flexilinea</taxon>
    </lineage>
</organism>
<dbReference type="Gene3D" id="3.30.1240.10">
    <property type="match status" value="1"/>
</dbReference>
<dbReference type="EMBL" id="DF968180">
    <property type="protein sequence ID" value="GAP39936.1"/>
    <property type="molecule type" value="Genomic_DNA"/>
</dbReference>
<dbReference type="Proteomes" id="UP000053370">
    <property type="component" value="Unassembled WGS sequence"/>
</dbReference>
<dbReference type="InterPro" id="IPR023214">
    <property type="entry name" value="HAD_sf"/>
</dbReference>